<dbReference type="Pfam" id="PF01557">
    <property type="entry name" value="FAA_hydrolase"/>
    <property type="match status" value="1"/>
</dbReference>
<evidence type="ECO:0000259" key="1">
    <source>
        <dbReference type="Pfam" id="PF01557"/>
    </source>
</evidence>
<evidence type="ECO:0000313" key="2">
    <source>
        <dbReference type="EMBL" id="GAA3538658.1"/>
    </source>
</evidence>
<dbReference type="PANTHER" id="PTHR30143:SF0">
    <property type="entry name" value="2-KETO-4-PENTENOATE HYDRATASE"/>
    <property type="match status" value="1"/>
</dbReference>
<comment type="caution">
    <text evidence="2">The sequence shown here is derived from an EMBL/GenBank/DDBJ whole genome shotgun (WGS) entry which is preliminary data.</text>
</comment>
<dbReference type="InterPro" id="IPR011234">
    <property type="entry name" value="Fumarylacetoacetase-like_C"/>
</dbReference>
<proteinExistence type="predicted"/>
<dbReference type="GO" id="GO:0016787">
    <property type="term" value="F:hydrolase activity"/>
    <property type="evidence" value="ECO:0007669"/>
    <property type="project" value="UniProtKB-KW"/>
</dbReference>
<evidence type="ECO:0000313" key="3">
    <source>
        <dbReference type="Proteomes" id="UP001500301"/>
    </source>
</evidence>
<reference evidence="3" key="1">
    <citation type="journal article" date="2019" name="Int. J. Syst. Evol. Microbiol.">
        <title>The Global Catalogue of Microorganisms (GCM) 10K type strain sequencing project: providing services to taxonomists for standard genome sequencing and annotation.</title>
        <authorList>
            <consortium name="The Broad Institute Genomics Platform"/>
            <consortium name="The Broad Institute Genome Sequencing Center for Infectious Disease"/>
            <person name="Wu L."/>
            <person name="Ma J."/>
        </authorList>
    </citation>
    <scope>NUCLEOTIDE SEQUENCE [LARGE SCALE GENOMIC DNA]</scope>
    <source>
        <strain evidence="3">JCM 17460</strain>
    </source>
</reference>
<feature type="domain" description="Fumarylacetoacetase-like C-terminal" evidence="1">
    <location>
        <begin position="101"/>
        <end position="256"/>
    </location>
</feature>
<protein>
    <submittedName>
        <fullName evidence="2">Fumarylacetoacetate hydrolase family protein</fullName>
    </submittedName>
</protein>
<dbReference type="RefSeq" id="WP_218234343.1">
    <property type="nucleotide sequence ID" value="NZ_BAABBB010000013.1"/>
</dbReference>
<dbReference type="EMBL" id="BAABBB010000013">
    <property type="protein sequence ID" value="GAA3538658.1"/>
    <property type="molecule type" value="Genomic_DNA"/>
</dbReference>
<accession>A0ABP6VSZ6</accession>
<keyword evidence="2" id="KW-0378">Hydrolase</keyword>
<name>A0ABP6VSZ6_9ACTN</name>
<sequence length="258" mass="26421">MSLDPAAAAATLAQARATRVPLPPFTATDPTLDARWAYDVQDCDRAARLASGESAVGAKLGLTSPAKQARMGVDEPVVGFLTDALRLDPGVVAGALAGWIQPRIEPEIAFVLGRPVSSRLTLAEARAAVASVGIAAEIIDSRYEDYRFRLADVVADNTSAAGVVLGDLHPGADVPELATLRCTLSVDGEVRHEATGAAILGDPYAALVHLSGHLAARGDALPAGSLVLAGALTDAEPLLAGSSYRLTIASLGTIDVSV</sequence>
<keyword evidence="3" id="KW-1185">Reference proteome</keyword>
<dbReference type="Proteomes" id="UP001500301">
    <property type="component" value="Unassembled WGS sequence"/>
</dbReference>
<organism evidence="2 3">
    <name type="scientific">Nocardioides daeguensis</name>
    <dbReference type="NCBI Taxonomy" id="908359"/>
    <lineage>
        <taxon>Bacteria</taxon>
        <taxon>Bacillati</taxon>
        <taxon>Actinomycetota</taxon>
        <taxon>Actinomycetes</taxon>
        <taxon>Propionibacteriales</taxon>
        <taxon>Nocardioidaceae</taxon>
        <taxon>Nocardioides</taxon>
    </lineage>
</organism>
<dbReference type="PANTHER" id="PTHR30143">
    <property type="entry name" value="ACID HYDRATASE"/>
    <property type="match status" value="1"/>
</dbReference>
<dbReference type="InterPro" id="IPR050772">
    <property type="entry name" value="Hydratase-Decarb/MhpD_sf"/>
</dbReference>
<gene>
    <name evidence="2" type="ORF">GCM10022263_27820</name>
</gene>